<dbReference type="InterPro" id="IPR007353">
    <property type="entry name" value="DUF421"/>
</dbReference>
<dbReference type="RefSeq" id="WP_121172917.1">
    <property type="nucleotide sequence ID" value="NZ_RBIN01000005.1"/>
</dbReference>
<proteinExistence type="inferred from homology"/>
<keyword evidence="5 7" id="KW-1133">Transmembrane helix</keyword>
<keyword evidence="10" id="KW-1185">Reference proteome</keyword>
<keyword evidence="6 7" id="KW-0472">Membrane</keyword>
<comment type="caution">
    <text evidence="9">The sequence shown here is derived from an EMBL/GenBank/DDBJ whole genome shotgun (WGS) entry which is preliminary data.</text>
</comment>
<evidence type="ECO:0000256" key="5">
    <source>
        <dbReference type="ARBA" id="ARBA00022989"/>
    </source>
</evidence>
<name>A0A420WWI2_9GAMM</name>
<feature type="transmembrane region" description="Helical" evidence="7">
    <location>
        <begin position="12"/>
        <end position="31"/>
    </location>
</feature>
<dbReference type="Pfam" id="PF04239">
    <property type="entry name" value="DUF421"/>
    <property type="match status" value="1"/>
</dbReference>
<evidence type="ECO:0000259" key="8">
    <source>
        <dbReference type="Pfam" id="PF04239"/>
    </source>
</evidence>
<reference evidence="9 10" key="1">
    <citation type="submission" date="2018-10" db="EMBL/GenBank/DDBJ databases">
        <title>Genomic Encyclopedia of Type Strains, Phase IV (KMG-IV): sequencing the most valuable type-strain genomes for metagenomic binning, comparative biology and taxonomic classification.</title>
        <authorList>
            <person name="Goeker M."/>
        </authorList>
    </citation>
    <scope>NUCLEOTIDE SEQUENCE [LARGE SCALE GENOMIC DNA]</scope>
    <source>
        <strain evidence="9 10">DSM 23229</strain>
    </source>
</reference>
<protein>
    <submittedName>
        <fullName evidence="9">Uncharacterized protein DUF421</fullName>
    </submittedName>
</protein>
<evidence type="ECO:0000256" key="2">
    <source>
        <dbReference type="ARBA" id="ARBA00006448"/>
    </source>
</evidence>
<dbReference type="EMBL" id="RBIN01000005">
    <property type="protein sequence ID" value="RKR03443.1"/>
    <property type="molecule type" value="Genomic_DNA"/>
</dbReference>
<feature type="transmembrane region" description="Helical" evidence="7">
    <location>
        <begin position="68"/>
        <end position="88"/>
    </location>
</feature>
<dbReference type="GO" id="GO:0005886">
    <property type="term" value="C:plasma membrane"/>
    <property type="evidence" value="ECO:0007669"/>
    <property type="project" value="UniProtKB-SubCell"/>
</dbReference>
<evidence type="ECO:0000256" key="7">
    <source>
        <dbReference type="SAM" id="Phobius"/>
    </source>
</evidence>
<dbReference type="PANTHER" id="PTHR34582:SF6">
    <property type="entry name" value="UPF0702 TRANSMEMBRANE PROTEIN YCAP"/>
    <property type="match status" value="1"/>
</dbReference>
<comment type="similarity">
    <text evidence="2">Belongs to the UPF0702 family.</text>
</comment>
<sequence>MWKEWLLNPPMTLLAVLASTLGMYLTALLLARWAGVRSFAQMSAFDIAITIAIGSVIATTIAAATPSLLQGMTALFGLYAVQLVVSLLRLRSHRLQATVDNAPILVMGQGGRLLWENMAVARVTEDDLRQQLRKANVLDPGQVQAVIIEGTGNVHILHGHGRDLSSDDWVVENVRDYSGVLRSPDEPMPSARTRLP</sequence>
<dbReference type="PANTHER" id="PTHR34582">
    <property type="entry name" value="UPF0702 TRANSMEMBRANE PROTEIN YCAP"/>
    <property type="match status" value="1"/>
</dbReference>
<keyword evidence="3" id="KW-1003">Cell membrane</keyword>
<dbReference type="AlphaFoldDB" id="A0A420WWI2"/>
<dbReference type="Proteomes" id="UP000281975">
    <property type="component" value="Unassembled WGS sequence"/>
</dbReference>
<feature type="domain" description="YetF C-terminal" evidence="8">
    <location>
        <begin position="91"/>
        <end position="158"/>
    </location>
</feature>
<comment type="subcellular location">
    <subcellularLocation>
        <location evidence="1">Cell membrane</location>
        <topology evidence="1">Multi-pass membrane protein</topology>
    </subcellularLocation>
</comment>
<dbReference type="Gene3D" id="3.30.240.20">
    <property type="entry name" value="bsu07140 like domains"/>
    <property type="match status" value="1"/>
</dbReference>
<organism evidence="9 10">
    <name type="scientific">Kushneria sinocarnis</name>
    <dbReference type="NCBI Taxonomy" id="595502"/>
    <lineage>
        <taxon>Bacteria</taxon>
        <taxon>Pseudomonadati</taxon>
        <taxon>Pseudomonadota</taxon>
        <taxon>Gammaproteobacteria</taxon>
        <taxon>Oceanospirillales</taxon>
        <taxon>Halomonadaceae</taxon>
        <taxon>Kushneria</taxon>
    </lineage>
</organism>
<gene>
    <name evidence="9" type="ORF">C7446_1968</name>
</gene>
<accession>A0A420WWI2</accession>
<evidence type="ECO:0000313" key="10">
    <source>
        <dbReference type="Proteomes" id="UP000281975"/>
    </source>
</evidence>
<evidence type="ECO:0000256" key="6">
    <source>
        <dbReference type="ARBA" id="ARBA00023136"/>
    </source>
</evidence>
<feature type="transmembrane region" description="Helical" evidence="7">
    <location>
        <begin position="43"/>
        <end position="62"/>
    </location>
</feature>
<evidence type="ECO:0000256" key="4">
    <source>
        <dbReference type="ARBA" id="ARBA00022692"/>
    </source>
</evidence>
<dbReference type="InterPro" id="IPR023090">
    <property type="entry name" value="UPF0702_alpha/beta_dom_sf"/>
</dbReference>
<evidence type="ECO:0000256" key="3">
    <source>
        <dbReference type="ARBA" id="ARBA00022475"/>
    </source>
</evidence>
<dbReference type="OrthoDB" id="9793799at2"/>
<evidence type="ECO:0000313" key="9">
    <source>
        <dbReference type="EMBL" id="RKR03443.1"/>
    </source>
</evidence>
<evidence type="ECO:0000256" key="1">
    <source>
        <dbReference type="ARBA" id="ARBA00004651"/>
    </source>
</evidence>
<keyword evidence="4 7" id="KW-0812">Transmembrane</keyword>